<feature type="domain" description="HTH arsR-type" evidence="1">
    <location>
        <begin position="10"/>
        <end position="88"/>
    </location>
</feature>
<dbReference type="Proteomes" id="UP001582793">
    <property type="component" value="Unassembled WGS sequence"/>
</dbReference>
<dbReference type="InterPro" id="IPR001845">
    <property type="entry name" value="HTH_ArsR_DNA-bd_dom"/>
</dbReference>
<dbReference type="SMART" id="SM00418">
    <property type="entry name" value="HTH_ARSR"/>
    <property type="match status" value="1"/>
</dbReference>
<dbReference type="Gene3D" id="1.10.10.10">
    <property type="entry name" value="Winged helix-like DNA-binding domain superfamily/Winged helix DNA-binding domain"/>
    <property type="match status" value="1"/>
</dbReference>
<sequence length="192" mass="20932">MSAEAAHAAEVLAQLSDPGRLRALAELARRGKDGATAAELAHALDVPVPKAGHALARLKAIGVVTGTGTGVYRARLDALREAAADLDRQQPISRLLVVYPELRNFFSHGRLTTFPPTLSERWELLSEMLTRFLDLDGPCDEDEINRRLSAVTDDVAGARRMLVDTGWLERDRAGTTYGTSRTLPTREDTITS</sequence>
<evidence type="ECO:0000313" key="3">
    <source>
        <dbReference type="Proteomes" id="UP001582793"/>
    </source>
</evidence>
<protein>
    <submittedName>
        <fullName evidence="2">DUF2087 domain-containing protein</fullName>
    </submittedName>
</protein>
<gene>
    <name evidence="2" type="ORF">AAFH96_14200</name>
</gene>
<accession>A0ABV5CQH4</accession>
<reference evidence="2 3" key="1">
    <citation type="submission" date="2024-04" db="EMBL/GenBank/DDBJ databases">
        <title>Polymorphospora sp. isolated from Baiyangdian Lake in Xiong'an New Area.</title>
        <authorList>
            <person name="Zhang X."/>
            <person name="Liu J."/>
        </authorList>
    </citation>
    <scope>NUCLEOTIDE SEQUENCE [LARGE SCALE GENOMIC DNA]</scope>
    <source>
        <strain evidence="2 3">2-325</strain>
    </source>
</reference>
<keyword evidence="3" id="KW-1185">Reference proteome</keyword>
<dbReference type="Pfam" id="PF09860">
    <property type="entry name" value="DUF2087"/>
    <property type="match status" value="1"/>
</dbReference>
<dbReference type="RefSeq" id="WP_375734467.1">
    <property type="nucleotide sequence ID" value="NZ_JBCGDC010000033.1"/>
</dbReference>
<dbReference type="EMBL" id="JBCGDC010000033">
    <property type="protein sequence ID" value="MFB6394252.1"/>
    <property type="molecule type" value="Genomic_DNA"/>
</dbReference>
<dbReference type="InterPro" id="IPR036390">
    <property type="entry name" value="WH_DNA-bd_sf"/>
</dbReference>
<organism evidence="2 3">
    <name type="scientific">Polymorphospora lycopeni</name>
    <dbReference type="NCBI Taxonomy" id="3140240"/>
    <lineage>
        <taxon>Bacteria</taxon>
        <taxon>Bacillati</taxon>
        <taxon>Actinomycetota</taxon>
        <taxon>Actinomycetes</taxon>
        <taxon>Micromonosporales</taxon>
        <taxon>Micromonosporaceae</taxon>
        <taxon>Polymorphospora</taxon>
    </lineage>
</organism>
<name>A0ABV5CQH4_9ACTN</name>
<dbReference type="InterPro" id="IPR018656">
    <property type="entry name" value="DUF2087"/>
</dbReference>
<evidence type="ECO:0000313" key="2">
    <source>
        <dbReference type="EMBL" id="MFB6394252.1"/>
    </source>
</evidence>
<evidence type="ECO:0000259" key="1">
    <source>
        <dbReference type="SMART" id="SM00418"/>
    </source>
</evidence>
<dbReference type="InterPro" id="IPR036388">
    <property type="entry name" value="WH-like_DNA-bd_sf"/>
</dbReference>
<proteinExistence type="predicted"/>
<dbReference type="SUPFAM" id="SSF46785">
    <property type="entry name" value="Winged helix' DNA-binding domain"/>
    <property type="match status" value="1"/>
</dbReference>
<comment type="caution">
    <text evidence="2">The sequence shown here is derived from an EMBL/GenBank/DDBJ whole genome shotgun (WGS) entry which is preliminary data.</text>
</comment>